<keyword evidence="2 5" id="KW-0812">Transmembrane</keyword>
<dbReference type="AlphaFoldDB" id="A0A1Y5S492"/>
<keyword evidence="3 5" id="KW-1133">Transmembrane helix</keyword>
<dbReference type="Gene3D" id="1.20.120.1630">
    <property type="match status" value="1"/>
</dbReference>
<dbReference type="Proteomes" id="UP000193077">
    <property type="component" value="Unassembled WGS sequence"/>
</dbReference>
<name>A0A1Y5S492_9RHOB</name>
<proteinExistence type="predicted"/>
<dbReference type="GO" id="GO:0016020">
    <property type="term" value="C:membrane"/>
    <property type="evidence" value="ECO:0007669"/>
    <property type="project" value="UniProtKB-SubCell"/>
</dbReference>
<evidence type="ECO:0000313" key="8">
    <source>
        <dbReference type="Proteomes" id="UP000193077"/>
    </source>
</evidence>
<dbReference type="Pfam" id="PF07298">
    <property type="entry name" value="NnrU"/>
    <property type="match status" value="1"/>
</dbReference>
<keyword evidence="4 5" id="KW-0472">Membrane</keyword>
<dbReference type="InterPro" id="IPR009915">
    <property type="entry name" value="NnrU_dom"/>
</dbReference>
<reference evidence="7 8" key="1">
    <citation type="submission" date="2017-03" db="EMBL/GenBank/DDBJ databases">
        <authorList>
            <person name="Afonso C.L."/>
            <person name="Miller P.J."/>
            <person name="Scott M.A."/>
            <person name="Spackman E."/>
            <person name="Goraichik I."/>
            <person name="Dimitrov K.M."/>
            <person name="Suarez D.L."/>
            <person name="Swayne D.E."/>
        </authorList>
    </citation>
    <scope>NUCLEOTIDE SEQUENCE [LARGE SCALE GENOMIC DNA]</scope>
    <source>
        <strain evidence="7 8">CECT 7639</strain>
    </source>
</reference>
<sequence length="221" mass="24136">MSGWFEFGTALAVFFLSHAIPVRPPVRPWLVDHLGYRGYLLGYSLISFAILVWLFVAAARAPFVGVIPPEPLLRWLPLAVMPLVSVLAIAGLRTNNPLSFGGMGRQSFDPMRPGVLAVSRHPILLAAALWAMVHLLVNGDLAHVILFGLMGGFSVIGMRIIDRRKRREMGAEWDRATARTALCSIRGLSQVKLLDWGLGGALFLVVLAAHEKVIGLSPMPI</sequence>
<organism evidence="7 8">
    <name type="scientific">Falsiruegeria litorea R37</name>
    <dbReference type="NCBI Taxonomy" id="1200284"/>
    <lineage>
        <taxon>Bacteria</taxon>
        <taxon>Pseudomonadati</taxon>
        <taxon>Pseudomonadota</taxon>
        <taxon>Alphaproteobacteria</taxon>
        <taxon>Rhodobacterales</taxon>
        <taxon>Roseobacteraceae</taxon>
        <taxon>Falsiruegeria</taxon>
    </lineage>
</organism>
<evidence type="ECO:0000256" key="3">
    <source>
        <dbReference type="ARBA" id="ARBA00022989"/>
    </source>
</evidence>
<accession>A0A1Y5S492</accession>
<comment type="subcellular location">
    <subcellularLocation>
        <location evidence="1">Membrane</location>
        <topology evidence="1">Multi-pass membrane protein</topology>
    </subcellularLocation>
</comment>
<evidence type="ECO:0000256" key="4">
    <source>
        <dbReference type="ARBA" id="ARBA00023136"/>
    </source>
</evidence>
<feature type="transmembrane region" description="Helical" evidence="5">
    <location>
        <begin position="43"/>
        <end position="63"/>
    </location>
</feature>
<dbReference type="EMBL" id="FWFO01000001">
    <property type="protein sequence ID" value="SLN32268.1"/>
    <property type="molecule type" value="Genomic_DNA"/>
</dbReference>
<protein>
    <submittedName>
        <fullName evidence="7">NnrU protein</fullName>
    </submittedName>
</protein>
<feature type="transmembrane region" description="Helical" evidence="5">
    <location>
        <begin position="75"/>
        <end position="93"/>
    </location>
</feature>
<gene>
    <name evidence="7" type="ORF">TRL7639_01404</name>
</gene>
<feature type="transmembrane region" description="Helical" evidence="5">
    <location>
        <begin position="141"/>
        <end position="161"/>
    </location>
</feature>
<dbReference type="RefSeq" id="WP_085795022.1">
    <property type="nucleotide sequence ID" value="NZ_FWFO01000001.1"/>
</dbReference>
<feature type="domain" description="NnrU" evidence="6">
    <location>
        <begin position="9"/>
        <end position="218"/>
    </location>
</feature>
<evidence type="ECO:0000313" key="7">
    <source>
        <dbReference type="EMBL" id="SLN32268.1"/>
    </source>
</evidence>
<evidence type="ECO:0000256" key="5">
    <source>
        <dbReference type="SAM" id="Phobius"/>
    </source>
</evidence>
<dbReference type="OrthoDB" id="7828645at2"/>
<evidence type="ECO:0000259" key="6">
    <source>
        <dbReference type="Pfam" id="PF07298"/>
    </source>
</evidence>
<evidence type="ECO:0000256" key="2">
    <source>
        <dbReference type="ARBA" id="ARBA00022692"/>
    </source>
</evidence>
<keyword evidence="8" id="KW-1185">Reference proteome</keyword>
<evidence type="ECO:0000256" key="1">
    <source>
        <dbReference type="ARBA" id="ARBA00004141"/>
    </source>
</evidence>